<comment type="caution">
    <text evidence="1">The sequence shown here is derived from an EMBL/GenBank/DDBJ whole genome shotgun (WGS) entry which is preliminary data.</text>
</comment>
<reference evidence="1 2" key="1">
    <citation type="submission" date="2018-10" db="EMBL/GenBank/DDBJ databases">
        <title>Sinomicrobium pectinilyticum sp. nov., a pectinase-producing bacterium isolated from alkaline and saline soil, and emended description of the genus Sinomicrobium.</title>
        <authorList>
            <person name="Cheng B."/>
            <person name="Li C."/>
            <person name="Lai Q."/>
            <person name="Du M."/>
            <person name="Shao Z."/>
            <person name="Xu P."/>
            <person name="Yang C."/>
        </authorList>
    </citation>
    <scope>NUCLEOTIDE SEQUENCE [LARGE SCALE GENOMIC DNA]</scope>
    <source>
        <strain evidence="1 2">5DNS001</strain>
    </source>
</reference>
<dbReference type="Proteomes" id="UP000267469">
    <property type="component" value="Unassembled WGS sequence"/>
</dbReference>
<evidence type="ECO:0000313" key="1">
    <source>
        <dbReference type="EMBL" id="RNL90646.1"/>
    </source>
</evidence>
<protein>
    <submittedName>
        <fullName evidence="1">Uncharacterized protein</fullName>
    </submittedName>
</protein>
<keyword evidence="2" id="KW-1185">Reference proteome</keyword>
<dbReference type="AlphaFoldDB" id="A0A3N0ES03"/>
<proteinExistence type="predicted"/>
<gene>
    <name evidence="1" type="ORF">ED312_05575</name>
</gene>
<name>A0A3N0ES03_SINP1</name>
<organism evidence="1 2">
    <name type="scientific">Sinomicrobium pectinilyticum</name>
    <dbReference type="NCBI Taxonomy" id="1084421"/>
    <lineage>
        <taxon>Bacteria</taxon>
        <taxon>Pseudomonadati</taxon>
        <taxon>Bacteroidota</taxon>
        <taxon>Flavobacteriia</taxon>
        <taxon>Flavobacteriales</taxon>
        <taxon>Flavobacteriaceae</taxon>
        <taxon>Sinomicrobium</taxon>
    </lineage>
</organism>
<evidence type="ECO:0000313" key="2">
    <source>
        <dbReference type="Proteomes" id="UP000267469"/>
    </source>
</evidence>
<dbReference type="EMBL" id="RJTM01000029">
    <property type="protein sequence ID" value="RNL90646.1"/>
    <property type="molecule type" value="Genomic_DNA"/>
</dbReference>
<accession>A0A3N0ES03</accession>
<sequence>MIFVHTYIYFLWNSYLYEKFPNVFFLFRGGMNNDFHTDFSFKIPVFGDTPGHLVFTTFAPKDYE</sequence>